<dbReference type="Proteomes" id="UP000663882">
    <property type="component" value="Unassembled WGS sequence"/>
</dbReference>
<organism evidence="2 4">
    <name type="scientific">Rotaria sordida</name>
    <dbReference type="NCBI Taxonomy" id="392033"/>
    <lineage>
        <taxon>Eukaryota</taxon>
        <taxon>Metazoa</taxon>
        <taxon>Spiralia</taxon>
        <taxon>Gnathifera</taxon>
        <taxon>Rotifera</taxon>
        <taxon>Eurotatoria</taxon>
        <taxon>Bdelloidea</taxon>
        <taxon>Philodinida</taxon>
        <taxon>Philodinidae</taxon>
        <taxon>Rotaria</taxon>
    </lineage>
</organism>
<protein>
    <submittedName>
        <fullName evidence="2">Uncharacterized protein</fullName>
    </submittedName>
</protein>
<feature type="compositionally biased region" description="Acidic residues" evidence="1">
    <location>
        <begin position="98"/>
        <end position="107"/>
    </location>
</feature>
<feature type="compositionally biased region" description="Basic and acidic residues" evidence="1">
    <location>
        <begin position="55"/>
        <end position="65"/>
    </location>
</feature>
<accession>A0A814WNK5</accession>
<feature type="region of interest" description="Disordered" evidence="1">
    <location>
        <begin position="55"/>
        <end position="107"/>
    </location>
</feature>
<evidence type="ECO:0000313" key="3">
    <source>
        <dbReference type="EMBL" id="CAF1207647.1"/>
    </source>
</evidence>
<feature type="compositionally biased region" description="Basic and acidic residues" evidence="1">
    <location>
        <begin position="72"/>
        <end position="96"/>
    </location>
</feature>
<dbReference type="EMBL" id="CAJNOO010001860">
    <property type="protein sequence ID" value="CAF1207647.1"/>
    <property type="molecule type" value="Genomic_DNA"/>
</dbReference>
<dbReference type="Proteomes" id="UP000663889">
    <property type="component" value="Unassembled WGS sequence"/>
</dbReference>
<evidence type="ECO:0000313" key="2">
    <source>
        <dbReference type="EMBL" id="CAF1203586.1"/>
    </source>
</evidence>
<proteinExistence type="predicted"/>
<dbReference type="AlphaFoldDB" id="A0A814WNK5"/>
<dbReference type="EMBL" id="CAJNOU010001433">
    <property type="protein sequence ID" value="CAF1203586.1"/>
    <property type="molecule type" value="Genomic_DNA"/>
</dbReference>
<evidence type="ECO:0000313" key="4">
    <source>
        <dbReference type="Proteomes" id="UP000663889"/>
    </source>
</evidence>
<evidence type="ECO:0000256" key="1">
    <source>
        <dbReference type="SAM" id="MobiDB-lite"/>
    </source>
</evidence>
<comment type="caution">
    <text evidence="2">The sequence shown here is derived from an EMBL/GenBank/DDBJ whole genome shotgun (WGS) entry which is preliminary data.</text>
</comment>
<sequence>MSLNPTNTNRCKAIMPTSDRPINPQQSIIVNKINDESTSELEYITNNNENQIRLHIESDTVRDTASDSNNSIERRHLVESNKSNTKTDDINHHNDDQSQVEEIEDEQ</sequence>
<name>A0A814WNK5_9BILA</name>
<feature type="compositionally biased region" description="Polar residues" evidence="1">
    <location>
        <begin position="1"/>
        <end position="10"/>
    </location>
</feature>
<gene>
    <name evidence="3" type="ORF">RFH988_LOCUS24952</name>
    <name evidence="2" type="ORF">SEV965_LOCUS21283</name>
</gene>
<reference evidence="2" key="1">
    <citation type="submission" date="2021-02" db="EMBL/GenBank/DDBJ databases">
        <authorList>
            <person name="Nowell W R."/>
        </authorList>
    </citation>
    <scope>NUCLEOTIDE SEQUENCE</scope>
</reference>
<feature type="region of interest" description="Disordered" evidence="1">
    <location>
        <begin position="1"/>
        <end position="23"/>
    </location>
</feature>